<feature type="region of interest" description="Disordered" evidence="1">
    <location>
        <begin position="1"/>
        <end position="28"/>
    </location>
</feature>
<dbReference type="Proteomes" id="UP001627154">
    <property type="component" value="Unassembled WGS sequence"/>
</dbReference>
<accession>A0ABD2WE67</accession>
<evidence type="ECO:0000256" key="1">
    <source>
        <dbReference type="SAM" id="MobiDB-lite"/>
    </source>
</evidence>
<reference evidence="2 3" key="1">
    <citation type="journal article" date="2024" name="bioRxiv">
        <title>A reference genome for Trichogramma kaykai: A tiny desert-dwelling parasitoid wasp with competing sex-ratio distorters.</title>
        <authorList>
            <person name="Culotta J."/>
            <person name="Lindsey A.R."/>
        </authorList>
    </citation>
    <scope>NUCLEOTIDE SEQUENCE [LARGE SCALE GENOMIC DNA]</scope>
    <source>
        <strain evidence="2 3">KSX58</strain>
    </source>
</reference>
<sequence>MRSPGHIHGVLCGGSRNPTEERPPRVREDSMRAIDRHLLVPWLLNKIANTYNARQVMMNRADTRADRCCAEFKDLRVSHTIYNDERSLRPSSSFIVSVDHHSRRYYKMYCYALIITNRRECMQNDNLFYKARNGILIHEDP</sequence>
<dbReference type="EMBL" id="JBJJXI010000111">
    <property type="protein sequence ID" value="KAL3391274.1"/>
    <property type="molecule type" value="Genomic_DNA"/>
</dbReference>
<keyword evidence="3" id="KW-1185">Reference proteome</keyword>
<protein>
    <submittedName>
        <fullName evidence="2">Uncharacterized protein</fullName>
    </submittedName>
</protein>
<proteinExistence type="predicted"/>
<name>A0ABD2WE67_9HYME</name>
<dbReference type="AlphaFoldDB" id="A0ABD2WE67"/>
<evidence type="ECO:0000313" key="2">
    <source>
        <dbReference type="EMBL" id="KAL3391274.1"/>
    </source>
</evidence>
<evidence type="ECO:0000313" key="3">
    <source>
        <dbReference type="Proteomes" id="UP001627154"/>
    </source>
</evidence>
<organism evidence="2 3">
    <name type="scientific">Trichogramma kaykai</name>
    <dbReference type="NCBI Taxonomy" id="54128"/>
    <lineage>
        <taxon>Eukaryota</taxon>
        <taxon>Metazoa</taxon>
        <taxon>Ecdysozoa</taxon>
        <taxon>Arthropoda</taxon>
        <taxon>Hexapoda</taxon>
        <taxon>Insecta</taxon>
        <taxon>Pterygota</taxon>
        <taxon>Neoptera</taxon>
        <taxon>Endopterygota</taxon>
        <taxon>Hymenoptera</taxon>
        <taxon>Apocrita</taxon>
        <taxon>Proctotrupomorpha</taxon>
        <taxon>Chalcidoidea</taxon>
        <taxon>Trichogrammatidae</taxon>
        <taxon>Trichogramma</taxon>
    </lineage>
</organism>
<comment type="caution">
    <text evidence="2">The sequence shown here is derived from an EMBL/GenBank/DDBJ whole genome shotgun (WGS) entry which is preliminary data.</text>
</comment>
<gene>
    <name evidence="2" type="ORF">TKK_014008</name>
</gene>
<feature type="compositionally biased region" description="Basic and acidic residues" evidence="1">
    <location>
        <begin position="18"/>
        <end position="28"/>
    </location>
</feature>